<dbReference type="Gene3D" id="1.10.287.110">
    <property type="entry name" value="DnaJ domain"/>
    <property type="match status" value="1"/>
</dbReference>
<evidence type="ECO:0000259" key="2">
    <source>
        <dbReference type="PROSITE" id="PS50076"/>
    </source>
</evidence>
<gene>
    <name evidence="5" type="ORF">V5N11_009129</name>
    <name evidence="3" type="ORF">V5N11_029796</name>
    <name evidence="4" type="ORF">V5N11_035286</name>
</gene>
<comment type="caution">
    <text evidence="3">The sequence shown here is derived from an EMBL/GenBank/DDBJ whole genome shotgun (WGS) entry which is preliminary data.</text>
</comment>
<evidence type="ECO:0000313" key="3">
    <source>
        <dbReference type="EMBL" id="KAL1206980.1"/>
    </source>
</evidence>
<dbReference type="CDD" id="cd06257">
    <property type="entry name" value="DnaJ"/>
    <property type="match status" value="1"/>
</dbReference>
<accession>A0ABD1B4V2</accession>
<name>A0ABD1B4V2_CARAN</name>
<dbReference type="EMBL" id="JBANAX010000013">
    <property type="protein sequence ID" value="KAL1226027.1"/>
    <property type="molecule type" value="Genomic_DNA"/>
</dbReference>
<feature type="compositionally biased region" description="Low complexity" evidence="1">
    <location>
        <begin position="210"/>
        <end position="221"/>
    </location>
</feature>
<dbReference type="PROSITE" id="PS50076">
    <property type="entry name" value="DNAJ_2"/>
    <property type="match status" value="1"/>
</dbReference>
<feature type="region of interest" description="Disordered" evidence="1">
    <location>
        <begin position="127"/>
        <end position="164"/>
    </location>
</feature>
<dbReference type="InterPro" id="IPR001623">
    <property type="entry name" value="DnaJ_domain"/>
</dbReference>
<evidence type="ECO:0000256" key="1">
    <source>
        <dbReference type="SAM" id="MobiDB-lite"/>
    </source>
</evidence>
<dbReference type="PANTHER" id="PTHR44137">
    <property type="entry name" value="BNAC03G44070D PROTEIN"/>
    <property type="match status" value="1"/>
</dbReference>
<dbReference type="SUPFAM" id="SSF46565">
    <property type="entry name" value="Chaperone J-domain"/>
    <property type="match status" value="1"/>
</dbReference>
<feature type="compositionally biased region" description="Polar residues" evidence="1">
    <location>
        <begin position="146"/>
        <end position="160"/>
    </location>
</feature>
<dbReference type="PANTHER" id="PTHR44137:SF23">
    <property type="entry name" value="CHAPERONE DNAJ-DOMAIN SUPERFAMILY PROTEIN"/>
    <property type="match status" value="1"/>
</dbReference>
<feature type="compositionally biased region" description="Polar residues" evidence="1">
    <location>
        <begin position="229"/>
        <end position="240"/>
    </location>
</feature>
<dbReference type="Proteomes" id="UP001558713">
    <property type="component" value="Unassembled WGS sequence"/>
</dbReference>
<dbReference type="PRINTS" id="PR00625">
    <property type="entry name" value="JDOMAIN"/>
</dbReference>
<evidence type="ECO:0000313" key="6">
    <source>
        <dbReference type="Proteomes" id="UP001558713"/>
    </source>
</evidence>
<feature type="domain" description="J" evidence="2">
    <location>
        <begin position="66"/>
        <end position="130"/>
    </location>
</feature>
<organism evidence="3 6">
    <name type="scientific">Cardamine amara subsp. amara</name>
    <dbReference type="NCBI Taxonomy" id="228776"/>
    <lineage>
        <taxon>Eukaryota</taxon>
        <taxon>Viridiplantae</taxon>
        <taxon>Streptophyta</taxon>
        <taxon>Embryophyta</taxon>
        <taxon>Tracheophyta</taxon>
        <taxon>Spermatophyta</taxon>
        <taxon>Magnoliopsida</taxon>
        <taxon>eudicotyledons</taxon>
        <taxon>Gunneridae</taxon>
        <taxon>Pentapetalae</taxon>
        <taxon>rosids</taxon>
        <taxon>malvids</taxon>
        <taxon>Brassicales</taxon>
        <taxon>Brassicaceae</taxon>
        <taxon>Cardamineae</taxon>
        <taxon>Cardamine</taxon>
    </lineage>
</organism>
<feature type="compositionally biased region" description="Basic and acidic residues" evidence="1">
    <location>
        <begin position="127"/>
        <end position="145"/>
    </location>
</feature>
<dbReference type="EMBL" id="JBANAX010000235">
    <property type="protein sequence ID" value="KAL1217898.1"/>
    <property type="molecule type" value="Genomic_DNA"/>
</dbReference>
<sequence>MESNEEEARRAMEIAKKQLSENDYNGAKKFINEAKKFNPKLDGLEQVLMMVNVYISASNKINGEADWYGVLGVDLLADDETVKKQYKRLALLLHPDKNKFIGSEGAFKLVLEAWCVLSDKVKRSSYDQIRRKSKEAKNEMQEQHKPGSSNGNQNPSGMDSSEQRKDSGWFWTECNNCKTEEYLSDYYFKKVKLCRNCHHYFIVTEKNPVQGSSSTPQQQGSKENKEPNRSNNGASSSVRSTPKAKDRCQDKEYRKEDMRSEKIRLMMMMMREVLKSQERM</sequence>
<reference evidence="3 6" key="1">
    <citation type="submission" date="2024-04" db="EMBL/GenBank/DDBJ databases">
        <title>Genome assembly C_amara_ONT_v2.</title>
        <authorList>
            <person name="Yant L."/>
            <person name="Moore C."/>
            <person name="Slenker M."/>
        </authorList>
    </citation>
    <scope>NUCLEOTIDE SEQUENCE [LARGE SCALE GENOMIC DNA]</scope>
    <source>
        <tissue evidence="3">Leaf</tissue>
    </source>
</reference>
<proteinExistence type="predicted"/>
<dbReference type="SMART" id="SM00271">
    <property type="entry name" value="DnaJ"/>
    <property type="match status" value="1"/>
</dbReference>
<protein>
    <submittedName>
        <fullName evidence="3">Chaperone protein dnaJ 49</fullName>
    </submittedName>
</protein>
<keyword evidence="6" id="KW-1185">Reference proteome</keyword>
<dbReference type="AlphaFoldDB" id="A0ABD1B4V2"/>
<evidence type="ECO:0000313" key="4">
    <source>
        <dbReference type="EMBL" id="KAL1217898.1"/>
    </source>
</evidence>
<dbReference type="Pfam" id="PF00226">
    <property type="entry name" value="DnaJ"/>
    <property type="match status" value="1"/>
</dbReference>
<feature type="compositionally biased region" description="Basic and acidic residues" evidence="1">
    <location>
        <begin position="243"/>
        <end position="260"/>
    </location>
</feature>
<evidence type="ECO:0000313" key="5">
    <source>
        <dbReference type="EMBL" id="KAL1226027.1"/>
    </source>
</evidence>
<feature type="region of interest" description="Disordered" evidence="1">
    <location>
        <begin position="208"/>
        <end position="260"/>
    </location>
</feature>
<dbReference type="EMBL" id="JBANAX010000489">
    <property type="protein sequence ID" value="KAL1206980.1"/>
    <property type="molecule type" value="Genomic_DNA"/>
</dbReference>
<dbReference type="InterPro" id="IPR036869">
    <property type="entry name" value="J_dom_sf"/>
</dbReference>